<keyword evidence="1" id="KW-0732">Signal</keyword>
<dbReference type="RefSeq" id="WP_063382760.1">
    <property type="nucleotide sequence ID" value="NZ_AUXX01000045.1"/>
</dbReference>
<dbReference type="AlphaFoldDB" id="A0A162C3T5"/>
<protein>
    <recommendedName>
        <fullName evidence="4">Ig-like domain-containing protein</fullName>
    </recommendedName>
</protein>
<evidence type="ECO:0000313" key="3">
    <source>
        <dbReference type="Proteomes" id="UP000076661"/>
    </source>
</evidence>
<evidence type="ECO:0000256" key="1">
    <source>
        <dbReference type="SAM" id="SignalP"/>
    </source>
</evidence>
<feature type="signal peptide" evidence="1">
    <location>
        <begin position="1"/>
        <end position="21"/>
    </location>
</feature>
<proteinExistence type="predicted"/>
<feature type="chain" id="PRO_5007832371" description="Ig-like domain-containing protein" evidence="1">
    <location>
        <begin position="22"/>
        <end position="151"/>
    </location>
</feature>
<name>A0A162C3T5_9GAMM</name>
<dbReference type="EMBL" id="AUXX01000045">
    <property type="protein sequence ID" value="KZN61694.1"/>
    <property type="molecule type" value="Genomic_DNA"/>
</dbReference>
<organism evidence="2 3">
    <name type="scientific">Pseudoalteromonas luteoviolacea S4060-1</name>
    <dbReference type="NCBI Taxonomy" id="1365257"/>
    <lineage>
        <taxon>Bacteria</taxon>
        <taxon>Pseudomonadati</taxon>
        <taxon>Pseudomonadota</taxon>
        <taxon>Gammaproteobacteria</taxon>
        <taxon>Alteromonadales</taxon>
        <taxon>Pseudoalteromonadaceae</taxon>
        <taxon>Pseudoalteromonas</taxon>
    </lineage>
</organism>
<gene>
    <name evidence="2" type="ORF">N478_06415</name>
</gene>
<dbReference type="Proteomes" id="UP000076661">
    <property type="component" value="Unassembled WGS sequence"/>
</dbReference>
<accession>A0A162C3T5</accession>
<evidence type="ECO:0000313" key="2">
    <source>
        <dbReference type="EMBL" id="KZN61694.1"/>
    </source>
</evidence>
<dbReference type="PATRIC" id="fig|1365257.3.peg.4597"/>
<evidence type="ECO:0008006" key="4">
    <source>
        <dbReference type="Google" id="ProtNLM"/>
    </source>
</evidence>
<sequence length="151" mass="16448">MKTYFLLAAIGLSTASMNSQAAVVECVISGTPTPQEWSAHFCSSPTVSPVSSVVFRLNASKPIAEVTWSYHGSSGRWDCNSGQYCRFTNSSRQPSGNAEACARRVLYTDGTWESLNTCAYGTYWYGSGPILKQFDVDVSEEQLSSSANHLH</sequence>
<comment type="caution">
    <text evidence="2">The sequence shown here is derived from an EMBL/GenBank/DDBJ whole genome shotgun (WGS) entry which is preliminary data.</text>
</comment>
<reference evidence="2 3" key="1">
    <citation type="submission" date="2013-07" db="EMBL/GenBank/DDBJ databases">
        <title>Comparative Genomic and Metabolomic Analysis of Twelve Strains of Pseudoalteromonas luteoviolacea.</title>
        <authorList>
            <person name="Vynne N.G."/>
            <person name="Mansson M."/>
            <person name="Gram L."/>
        </authorList>
    </citation>
    <scope>NUCLEOTIDE SEQUENCE [LARGE SCALE GENOMIC DNA]</scope>
    <source>
        <strain evidence="2 3">S4060-1</strain>
    </source>
</reference>